<keyword evidence="5" id="KW-0283">Flagellar rotation</keyword>
<comment type="similarity">
    <text evidence="2">Belongs to the FliN/MopA/SpaO family.</text>
</comment>
<feature type="domain" description="Flagellar motor switch protein FliN-like C-terminal" evidence="7">
    <location>
        <begin position="170"/>
        <end position="240"/>
    </location>
</feature>
<dbReference type="GO" id="GO:0071973">
    <property type="term" value="P:bacterial-type flagellum-dependent cell motility"/>
    <property type="evidence" value="ECO:0007669"/>
    <property type="project" value="InterPro"/>
</dbReference>
<dbReference type="InterPro" id="IPR051469">
    <property type="entry name" value="FliN/MopA/SpaO"/>
</dbReference>
<dbReference type="Pfam" id="PF01052">
    <property type="entry name" value="FliMN_C"/>
    <property type="match status" value="1"/>
</dbReference>
<evidence type="ECO:0000256" key="5">
    <source>
        <dbReference type="ARBA" id="ARBA00022779"/>
    </source>
</evidence>
<keyword evidence="4" id="KW-0145">Chemotaxis</keyword>
<keyword evidence="6" id="KW-0472">Membrane</keyword>
<evidence type="ECO:0000256" key="4">
    <source>
        <dbReference type="ARBA" id="ARBA00022500"/>
    </source>
</evidence>
<dbReference type="GO" id="GO:0003774">
    <property type="term" value="F:cytoskeletal motor activity"/>
    <property type="evidence" value="ECO:0007669"/>
    <property type="project" value="InterPro"/>
</dbReference>
<dbReference type="GO" id="GO:0006935">
    <property type="term" value="P:chemotaxis"/>
    <property type="evidence" value="ECO:0007669"/>
    <property type="project" value="UniProtKB-KW"/>
</dbReference>
<dbReference type="InterPro" id="IPR001172">
    <property type="entry name" value="FliN_T3SS_HrcQb"/>
</dbReference>
<accession>A0AA45LA05</accession>
<sequence length="250" mass="25180">MTSVQTESVLATARAVAEAALTVLPTATALSVGVPTTDPMAVALDGVAVTARLEGPAEGLLAVVVNGELVEAMRTSPLGELDLSQAVAPALVAAAGVLGAVPGPAQEVAADAVGEVLLEVGDAVFVPLLADGELHAVVALAVPAEVVAEVVEEVPAAVAIAAPREGGLELLHGVEMEVTAELGRTRLTVRELLSLSNGAVIELDRAAGSPADLLVNGRLIARGEVVVIDENFGIRVTEIIKPGDTGQEVR</sequence>
<dbReference type="EMBL" id="CP073249">
    <property type="protein sequence ID" value="QUF06056.1"/>
    <property type="molecule type" value="Genomic_DNA"/>
</dbReference>
<dbReference type="InterPro" id="IPR012826">
    <property type="entry name" value="FliN"/>
</dbReference>
<dbReference type="GO" id="GO:0005886">
    <property type="term" value="C:plasma membrane"/>
    <property type="evidence" value="ECO:0007669"/>
    <property type="project" value="UniProtKB-SubCell"/>
</dbReference>
<dbReference type="PANTHER" id="PTHR43484:SF1">
    <property type="entry name" value="FLAGELLAR MOTOR SWITCH PROTEIN FLIN"/>
    <property type="match status" value="1"/>
</dbReference>
<keyword evidence="8" id="KW-0282">Flagellum</keyword>
<dbReference type="NCBIfam" id="TIGR02480">
    <property type="entry name" value="fliN"/>
    <property type="match status" value="1"/>
</dbReference>
<keyword evidence="8" id="KW-0969">Cilium</keyword>
<dbReference type="AlphaFoldDB" id="A0AA45LA05"/>
<comment type="subcellular location">
    <subcellularLocation>
        <location evidence="1">Cell membrane</location>
        <topology evidence="1">Peripheral membrane protein</topology>
        <orientation evidence="1">Cytoplasmic side</orientation>
    </subcellularLocation>
</comment>
<dbReference type="PANTHER" id="PTHR43484">
    <property type="match status" value="1"/>
</dbReference>
<name>A0AA45LA05_9PSEU</name>
<keyword evidence="3" id="KW-1003">Cell membrane</keyword>
<evidence type="ECO:0000259" key="7">
    <source>
        <dbReference type="Pfam" id="PF01052"/>
    </source>
</evidence>
<gene>
    <name evidence="8" type="primary">fliN</name>
    <name evidence="8" type="ORF">KCV87_08345</name>
</gene>
<dbReference type="Proteomes" id="UP000677152">
    <property type="component" value="Chromosome"/>
</dbReference>
<evidence type="ECO:0000256" key="6">
    <source>
        <dbReference type="ARBA" id="ARBA00023136"/>
    </source>
</evidence>
<evidence type="ECO:0000256" key="1">
    <source>
        <dbReference type="ARBA" id="ARBA00004413"/>
    </source>
</evidence>
<reference evidence="8" key="1">
    <citation type="submission" date="2021-04" db="EMBL/GenBank/DDBJ databases">
        <title>Genomic sequence of Actinosynnema pretiosum subsp. pretiosum ATCC 31280 (C-14919).</title>
        <authorList>
            <person name="Bai L."/>
            <person name="Wang X."/>
            <person name="Xiao Y."/>
        </authorList>
    </citation>
    <scope>NUCLEOTIDE SEQUENCE</scope>
    <source>
        <strain evidence="8">ATCC 31280</strain>
    </source>
</reference>
<evidence type="ECO:0000256" key="3">
    <source>
        <dbReference type="ARBA" id="ARBA00022475"/>
    </source>
</evidence>
<dbReference type="SUPFAM" id="SSF101801">
    <property type="entry name" value="Surface presentation of antigens (SPOA)"/>
    <property type="match status" value="1"/>
</dbReference>
<dbReference type="Gene3D" id="2.30.330.10">
    <property type="entry name" value="SpoA-like"/>
    <property type="match status" value="1"/>
</dbReference>
<organism evidence="8 9">
    <name type="scientific">Actinosynnema pretiosum subsp. pretiosum</name>
    <dbReference type="NCBI Taxonomy" id="103721"/>
    <lineage>
        <taxon>Bacteria</taxon>
        <taxon>Bacillati</taxon>
        <taxon>Actinomycetota</taxon>
        <taxon>Actinomycetes</taxon>
        <taxon>Pseudonocardiales</taxon>
        <taxon>Pseudonocardiaceae</taxon>
        <taxon>Actinosynnema</taxon>
    </lineage>
</organism>
<dbReference type="PRINTS" id="PR00956">
    <property type="entry name" value="FLGMOTORFLIN"/>
</dbReference>
<proteinExistence type="inferred from homology"/>
<evidence type="ECO:0000256" key="2">
    <source>
        <dbReference type="ARBA" id="ARBA00009226"/>
    </source>
</evidence>
<evidence type="ECO:0000313" key="9">
    <source>
        <dbReference type="Proteomes" id="UP000677152"/>
    </source>
</evidence>
<keyword evidence="8" id="KW-0966">Cell projection</keyword>
<dbReference type="InterPro" id="IPR001543">
    <property type="entry name" value="FliN-like_C"/>
</dbReference>
<dbReference type="InterPro" id="IPR036429">
    <property type="entry name" value="SpoA-like_sf"/>
</dbReference>
<dbReference type="GO" id="GO:0009425">
    <property type="term" value="C:bacterial-type flagellum basal body"/>
    <property type="evidence" value="ECO:0007669"/>
    <property type="project" value="InterPro"/>
</dbReference>
<protein>
    <submittedName>
        <fullName evidence="8">Flagellar motor switch protein FliN</fullName>
    </submittedName>
</protein>
<evidence type="ECO:0000313" key="8">
    <source>
        <dbReference type="EMBL" id="QUF06056.1"/>
    </source>
</evidence>